<dbReference type="InterPro" id="IPR050425">
    <property type="entry name" value="NAD(P)_dehydrat-like"/>
</dbReference>
<dbReference type="InterPro" id="IPR036291">
    <property type="entry name" value="NAD(P)-bd_dom_sf"/>
</dbReference>
<organism evidence="4 5">
    <name type="scientific">Marinomonas colpomeniae</name>
    <dbReference type="NCBI Taxonomy" id="2774408"/>
    <lineage>
        <taxon>Bacteria</taxon>
        <taxon>Pseudomonadati</taxon>
        <taxon>Pseudomonadota</taxon>
        <taxon>Gammaproteobacteria</taxon>
        <taxon>Oceanospirillales</taxon>
        <taxon>Oceanospirillaceae</taxon>
        <taxon>Marinomonas</taxon>
    </lineage>
</organism>
<proteinExistence type="inferred from homology"/>
<name>A0ABR8NZJ9_9GAMM</name>
<sequence length="331" mass="36416">MANISLVTGANGHLGNNLVRDLLKQGDTVRAGVRDIRNAGILSGLDCQLVEADMLDRDSMEKALVGVDVLYHVAAVFKHWAKDPETEIVQANIKGTEIVLAAAAKAKVRKVVYVSSVAAIGHDGTPLTEKNWNDDLSNPYYRSKIESEKRAWELAKQYNLWMVSVLPSAMVGANIGRLTDTMQFIDNIRTNKLAMNPSFFFNFVDPSDVAKGMIAATEKGTSGERYILANDHSSSLEEILTAAKSIGLKVKTPPAFPKWLLYVLSGVLGLGAKITGKPAELIASQVTMFFNVKQEYDISKARKELGYQPKTPHDTLADTFKYLENRQIKNT</sequence>
<accession>A0ABR8NZJ9</accession>
<dbReference type="Proteomes" id="UP000604161">
    <property type="component" value="Unassembled WGS sequence"/>
</dbReference>
<dbReference type="SUPFAM" id="SSF51735">
    <property type="entry name" value="NAD(P)-binding Rossmann-fold domains"/>
    <property type="match status" value="1"/>
</dbReference>
<reference evidence="4 5" key="1">
    <citation type="submission" date="2020-09" db="EMBL/GenBank/DDBJ databases">
        <title>Marinomonas sp. nov., isolated from the cysticercosis algae of Qingdao, China.</title>
        <authorList>
            <person name="Sun X."/>
        </authorList>
    </citation>
    <scope>NUCLEOTIDE SEQUENCE [LARGE SCALE GENOMIC DNA]</scope>
    <source>
        <strain evidence="4 5">SM2066</strain>
    </source>
</reference>
<feature type="domain" description="NAD-dependent epimerase/dehydratase" evidence="3">
    <location>
        <begin position="6"/>
        <end position="227"/>
    </location>
</feature>
<evidence type="ECO:0000313" key="4">
    <source>
        <dbReference type="EMBL" id="MBD5770613.1"/>
    </source>
</evidence>
<dbReference type="InterPro" id="IPR001509">
    <property type="entry name" value="Epimerase_deHydtase"/>
</dbReference>
<dbReference type="Gene3D" id="3.40.50.720">
    <property type="entry name" value="NAD(P)-binding Rossmann-like Domain"/>
    <property type="match status" value="1"/>
</dbReference>
<keyword evidence="5" id="KW-1185">Reference proteome</keyword>
<keyword evidence="1" id="KW-0560">Oxidoreductase</keyword>
<dbReference type="PANTHER" id="PTHR10366:SF564">
    <property type="entry name" value="STEROL-4-ALPHA-CARBOXYLATE 3-DEHYDROGENASE, DECARBOXYLATING"/>
    <property type="match status" value="1"/>
</dbReference>
<evidence type="ECO:0000259" key="3">
    <source>
        <dbReference type="Pfam" id="PF01370"/>
    </source>
</evidence>
<evidence type="ECO:0000256" key="1">
    <source>
        <dbReference type="ARBA" id="ARBA00023002"/>
    </source>
</evidence>
<dbReference type="Pfam" id="PF01370">
    <property type="entry name" value="Epimerase"/>
    <property type="match status" value="1"/>
</dbReference>
<comment type="caution">
    <text evidence="4">The sequence shown here is derived from an EMBL/GenBank/DDBJ whole genome shotgun (WGS) entry which is preliminary data.</text>
</comment>
<dbReference type="PANTHER" id="PTHR10366">
    <property type="entry name" value="NAD DEPENDENT EPIMERASE/DEHYDRATASE"/>
    <property type="match status" value="1"/>
</dbReference>
<dbReference type="EMBL" id="JACYFC010000002">
    <property type="protein sequence ID" value="MBD5770613.1"/>
    <property type="molecule type" value="Genomic_DNA"/>
</dbReference>
<evidence type="ECO:0000313" key="5">
    <source>
        <dbReference type="Proteomes" id="UP000604161"/>
    </source>
</evidence>
<gene>
    <name evidence="4" type="ORF">IF202_06085</name>
</gene>
<evidence type="ECO:0000256" key="2">
    <source>
        <dbReference type="ARBA" id="ARBA00023445"/>
    </source>
</evidence>
<dbReference type="RefSeq" id="WP_191594001.1">
    <property type="nucleotide sequence ID" value="NZ_JACYFC010000002.1"/>
</dbReference>
<protein>
    <submittedName>
        <fullName evidence="4">NAD-dependent epimerase/dehydratase family protein</fullName>
    </submittedName>
</protein>
<comment type="similarity">
    <text evidence="2">Belongs to the NAD(P)-dependent epimerase/dehydratase family. Dihydroflavonol-4-reductase subfamily.</text>
</comment>